<organism evidence="1">
    <name type="scientific">Arundo donax</name>
    <name type="common">Giant reed</name>
    <name type="synonym">Donax arundinaceus</name>
    <dbReference type="NCBI Taxonomy" id="35708"/>
    <lineage>
        <taxon>Eukaryota</taxon>
        <taxon>Viridiplantae</taxon>
        <taxon>Streptophyta</taxon>
        <taxon>Embryophyta</taxon>
        <taxon>Tracheophyta</taxon>
        <taxon>Spermatophyta</taxon>
        <taxon>Magnoliopsida</taxon>
        <taxon>Liliopsida</taxon>
        <taxon>Poales</taxon>
        <taxon>Poaceae</taxon>
        <taxon>PACMAD clade</taxon>
        <taxon>Arundinoideae</taxon>
        <taxon>Arundineae</taxon>
        <taxon>Arundo</taxon>
    </lineage>
</organism>
<accession>A0A0A8YJT3</accession>
<reference evidence="1" key="2">
    <citation type="journal article" date="2015" name="Data Brief">
        <title>Shoot transcriptome of the giant reed, Arundo donax.</title>
        <authorList>
            <person name="Barrero R.A."/>
            <person name="Guerrero F.D."/>
            <person name="Moolhuijzen P."/>
            <person name="Goolsby J.A."/>
            <person name="Tidwell J."/>
            <person name="Bellgard S.E."/>
            <person name="Bellgard M.I."/>
        </authorList>
    </citation>
    <scope>NUCLEOTIDE SEQUENCE</scope>
    <source>
        <tissue evidence="1">Shoot tissue taken approximately 20 cm above the soil surface</tissue>
    </source>
</reference>
<name>A0A0A8YJT3_ARUDO</name>
<sequence length="24" mass="2733">MILRSVSLRLGATSFQETLKCYCL</sequence>
<protein>
    <submittedName>
        <fullName evidence="1">Uncharacterized protein</fullName>
    </submittedName>
</protein>
<dbReference type="AlphaFoldDB" id="A0A0A8YJT3"/>
<reference evidence="1" key="1">
    <citation type="submission" date="2014-09" db="EMBL/GenBank/DDBJ databases">
        <authorList>
            <person name="Magalhaes I.L.F."/>
            <person name="Oliveira U."/>
            <person name="Santos F.R."/>
            <person name="Vidigal T.H.D.A."/>
            <person name="Brescovit A.D."/>
            <person name="Santos A.J."/>
        </authorList>
    </citation>
    <scope>NUCLEOTIDE SEQUENCE</scope>
    <source>
        <tissue evidence="1">Shoot tissue taken approximately 20 cm above the soil surface</tissue>
    </source>
</reference>
<evidence type="ECO:0000313" key="1">
    <source>
        <dbReference type="EMBL" id="JAD22847.1"/>
    </source>
</evidence>
<dbReference type="EMBL" id="GBRH01275048">
    <property type="protein sequence ID" value="JAD22847.1"/>
    <property type="molecule type" value="Transcribed_RNA"/>
</dbReference>
<proteinExistence type="predicted"/>